<organism evidence="2 3">
    <name type="scientific">Dreissena polymorpha</name>
    <name type="common">Zebra mussel</name>
    <name type="synonym">Mytilus polymorpha</name>
    <dbReference type="NCBI Taxonomy" id="45954"/>
    <lineage>
        <taxon>Eukaryota</taxon>
        <taxon>Metazoa</taxon>
        <taxon>Spiralia</taxon>
        <taxon>Lophotrochozoa</taxon>
        <taxon>Mollusca</taxon>
        <taxon>Bivalvia</taxon>
        <taxon>Autobranchia</taxon>
        <taxon>Heteroconchia</taxon>
        <taxon>Euheterodonta</taxon>
        <taxon>Imparidentia</taxon>
        <taxon>Neoheterodontei</taxon>
        <taxon>Myida</taxon>
        <taxon>Dreissenoidea</taxon>
        <taxon>Dreissenidae</taxon>
        <taxon>Dreissena</taxon>
    </lineage>
</organism>
<feature type="compositionally biased region" description="Low complexity" evidence="1">
    <location>
        <begin position="77"/>
        <end position="95"/>
    </location>
</feature>
<evidence type="ECO:0000313" key="2">
    <source>
        <dbReference type="EMBL" id="KAH3823256.1"/>
    </source>
</evidence>
<keyword evidence="3" id="KW-1185">Reference proteome</keyword>
<reference evidence="2" key="1">
    <citation type="journal article" date="2019" name="bioRxiv">
        <title>The Genome of the Zebra Mussel, Dreissena polymorpha: A Resource for Invasive Species Research.</title>
        <authorList>
            <person name="McCartney M.A."/>
            <person name="Auch B."/>
            <person name="Kono T."/>
            <person name="Mallez S."/>
            <person name="Zhang Y."/>
            <person name="Obille A."/>
            <person name="Becker A."/>
            <person name="Abrahante J.E."/>
            <person name="Garbe J."/>
            <person name="Badalamenti J.P."/>
            <person name="Herman A."/>
            <person name="Mangelson H."/>
            <person name="Liachko I."/>
            <person name="Sullivan S."/>
            <person name="Sone E.D."/>
            <person name="Koren S."/>
            <person name="Silverstein K.A.T."/>
            <person name="Beckman K.B."/>
            <person name="Gohl D.M."/>
        </authorList>
    </citation>
    <scope>NUCLEOTIDE SEQUENCE</scope>
    <source>
        <strain evidence="2">Duluth1</strain>
        <tissue evidence="2">Whole animal</tissue>
    </source>
</reference>
<feature type="region of interest" description="Disordered" evidence="1">
    <location>
        <begin position="77"/>
        <end position="108"/>
    </location>
</feature>
<dbReference type="Proteomes" id="UP000828390">
    <property type="component" value="Unassembled WGS sequence"/>
</dbReference>
<protein>
    <submittedName>
        <fullName evidence="2">Uncharacterized protein</fullName>
    </submittedName>
</protein>
<reference evidence="2" key="2">
    <citation type="submission" date="2020-11" db="EMBL/GenBank/DDBJ databases">
        <authorList>
            <person name="McCartney M.A."/>
            <person name="Auch B."/>
            <person name="Kono T."/>
            <person name="Mallez S."/>
            <person name="Becker A."/>
            <person name="Gohl D.M."/>
            <person name="Silverstein K.A.T."/>
            <person name="Koren S."/>
            <person name="Bechman K.B."/>
            <person name="Herman A."/>
            <person name="Abrahante J.E."/>
            <person name="Garbe J."/>
        </authorList>
    </citation>
    <scope>NUCLEOTIDE SEQUENCE</scope>
    <source>
        <strain evidence="2">Duluth1</strain>
        <tissue evidence="2">Whole animal</tissue>
    </source>
</reference>
<comment type="caution">
    <text evidence="2">The sequence shown here is derived from an EMBL/GenBank/DDBJ whole genome shotgun (WGS) entry which is preliminary data.</text>
</comment>
<dbReference type="EMBL" id="JAIWYP010000005">
    <property type="protein sequence ID" value="KAH3823256.1"/>
    <property type="molecule type" value="Genomic_DNA"/>
</dbReference>
<sequence>MVHQCVTTRLPHQRIHQNHRLDPNHRQGLIRRQQRRRNLQTPYHIPIYDCPHIPRPQLSHIAITPSAITQSAIAPAPVAQAPSAALTTTKAGTTAEPPPKPTPHPLPP</sequence>
<gene>
    <name evidence="2" type="ORF">DPMN_125055</name>
</gene>
<accession>A0A9D4GXH1</accession>
<feature type="compositionally biased region" description="Pro residues" evidence="1">
    <location>
        <begin position="96"/>
        <end position="108"/>
    </location>
</feature>
<evidence type="ECO:0000256" key="1">
    <source>
        <dbReference type="SAM" id="MobiDB-lite"/>
    </source>
</evidence>
<dbReference type="AlphaFoldDB" id="A0A9D4GXH1"/>
<name>A0A9D4GXH1_DREPO</name>
<evidence type="ECO:0000313" key="3">
    <source>
        <dbReference type="Proteomes" id="UP000828390"/>
    </source>
</evidence>
<proteinExistence type="predicted"/>